<dbReference type="SUPFAM" id="SSF46689">
    <property type="entry name" value="Homeodomain-like"/>
    <property type="match status" value="1"/>
</dbReference>
<comment type="caution">
    <text evidence="4">The sequence shown here is derived from an EMBL/GenBank/DDBJ whole genome shotgun (WGS) entry which is preliminary data.</text>
</comment>
<dbReference type="InterPro" id="IPR001647">
    <property type="entry name" value="HTH_TetR"/>
</dbReference>
<dbReference type="InterPro" id="IPR050109">
    <property type="entry name" value="HTH-type_TetR-like_transc_reg"/>
</dbReference>
<organism evidence="4 5">
    <name type="scientific">Gordonia malaquae NBRC 108250</name>
    <dbReference type="NCBI Taxonomy" id="1223542"/>
    <lineage>
        <taxon>Bacteria</taxon>
        <taxon>Bacillati</taxon>
        <taxon>Actinomycetota</taxon>
        <taxon>Actinomycetes</taxon>
        <taxon>Mycobacteriales</taxon>
        <taxon>Gordoniaceae</taxon>
        <taxon>Gordonia</taxon>
    </lineage>
</organism>
<evidence type="ECO:0000313" key="4">
    <source>
        <dbReference type="EMBL" id="GAC78100.1"/>
    </source>
</evidence>
<name>M3UFW0_GORML</name>
<dbReference type="PANTHER" id="PTHR30055:SF230">
    <property type="entry name" value="TRANSCRIPTIONAL REGULATORY PROTEIN (PROBABLY TETR-FAMILY)-RELATED"/>
    <property type="match status" value="1"/>
</dbReference>
<evidence type="ECO:0000259" key="3">
    <source>
        <dbReference type="PROSITE" id="PS50977"/>
    </source>
</evidence>
<dbReference type="eggNOG" id="COG1309">
    <property type="taxonomic scope" value="Bacteria"/>
</dbReference>
<protein>
    <submittedName>
        <fullName evidence="4">Putative TetR family transcriptional regulator</fullName>
    </submittedName>
</protein>
<dbReference type="InterPro" id="IPR009057">
    <property type="entry name" value="Homeodomain-like_sf"/>
</dbReference>
<dbReference type="AlphaFoldDB" id="M3UFW0"/>
<feature type="domain" description="HTH tetR-type" evidence="3">
    <location>
        <begin position="13"/>
        <end position="73"/>
    </location>
</feature>
<dbReference type="Proteomes" id="UP000035009">
    <property type="component" value="Unassembled WGS sequence"/>
</dbReference>
<dbReference type="PRINTS" id="PR00455">
    <property type="entry name" value="HTHTETR"/>
</dbReference>
<proteinExistence type="predicted"/>
<evidence type="ECO:0000313" key="5">
    <source>
        <dbReference type="Proteomes" id="UP000035009"/>
    </source>
</evidence>
<accession>M3UFW0</accession>
<dbReference type="Gene3D" id="1.10.357.10">
    <property type="entry name" value="Tetracycline Repressor, domain 2"/>
    <property type="match status" value="1"/>
</dbReference>
<dbReference type="STRING" id="410332.SAMN04488550_3491"/>
<dbReference type="Pfam" id="PF00440">
    <property type="entry name" value="TetR_N"/>
    <property type="match status" value="1"/>
</dbReference>
<feature type="DNA-binding region" description="H-T-H motif" evidence="2">
    <location>
        <begin position="36"/>
        <end position="55"/>
    </location>
</feature>
<dbReference type="OrthoDB" id="9796019at2"/>
<dbReference type="PANTHER" id="PTHR30055">
    <property type="entry name" value="HTH-TYPE TRANSCRIPTIONAL REGULATOR RUTR"/>
    <property type="match status" value="1"/>
</dbReference>
<sequence>MATDTTAGRPRDTRIDAAVLDAARDVIAEVGYAGLTFTEVAARAGTSVPAIRRRWPSKSHLVHRVVFPVEVAIPPRNPHATLDDELDSVIDGCASLFSDAAMRRALMGVFSELADDDDLQREVTDRLRFAVWEDLTERLTLAAARDEVTIEPDPSLLIEAAFGATLMAVMLRGVKALDDQWRSDLHRALWSILVPC</sequence>
<reference evidence="4 5" key="1">
    <citation type="submission" date="2013-02" db="EMBL/GenBank/DDBJ databases">
        <title>Whole genome shotgun sequence of Gordonia malaquae NBRC 108250.</title>
        <authorList>
            <person name="Yoshida I."/>
            <person name="Hosoyama A."/>
            <person name="Tsuchikane K."/>
            <person name="Ando Y."/>
            <person name="Baba S."/>
            <person name="Ohji S."/>
            <person name="Hamada M."/>
            <person name="Tamura T."/>
            <person name="Yamazoe A."/>
            <person name="Yamazaki S."/>
            <person name="Fujita N."/>
        </authorList>
    </citation>
    <scope>NUCLEOTIDE SEQUENCE [LARGE SCALE GENOMIC DNA]</scope>
    <source>
        <strain evidence="4 5">NBRC 108250</strain>
    </source>
</reference>
<dbReference type="GO" id="GO:0003700">
    <property type="term" value="F:DNA-binding transcription factor activity"/>
    <property type="evidence" value="ECO:0007669"/>
    <property type="project" value="TreeGrafter"/>
</dbReference>
<evidence type="ECO:0000256" key="1">
    <source>
        <dbReference type="ARBA" id="ARBA00023125"/>
    </source>
</evidence>
<gene>
    <name evidence="4" type="ORF">GM1_002_00780</name>
</gene>
<dbReference type="InterPro" id="IPR036271">
    <property type="entry name" value="Tet_transcr_reg_TetR-rel_C_sf"/>
</dbReference>
<dbReference type="GO" id="GO:0000976">
    <property type="term" value="F:transcription cis-regulatory region binding"/>
    <property type="evidence" value="ECO:0007669"/>
    <property type="project" value="TreeGrafter"/>
</dbReference>
<dbReference type="PROSITE" id="PS50977">
    <property type="entry name" value="HTH_TETR_2"/>
    <property type="match status" value="1"/>
</dbReference>
<dbReference type="SUPFAM" id="SSF48498">
    <property type="entry name" value="Tetracyclin repressor-like, C-terminal domain"/>
    <property type="match status" value="1"/>
</dbReference>
<keyword evidence="1 2" id="KW-0238">DNA-binding</keyword>
<keyword evidence="5" id="KW-1185">Reference proteome</keyword>
<dbReference type="EMBL" id="BAOP01000002">
    <property type="protein sequence ID" value="GAC78100.1"/>
    <property type="molecule type" value="Genomic_DNA"/>
</dbReference>
<dbReference type="RefSeq" id="WP_008375919.1">
    <property type="nucleotide sequence ID" value="NZ_BAOP01000002.1"/>
</dbReference>
<evidence type="ECO:0000256" key="2">
    <source>
        <dbReference type="PROSITE-ProRule" id="PRU00335"/>
    </source>
</evidence>